<reference evidence="1 2" key="1">
    <citation type="submission" date="2015-03" db="EMBL/GenBank/DDBJ databases">
        <authorList>
            <person name="Murphy D."/>
        </authorList>
    </citation>
    <scope>NUCLEOTIDE SEQUENCE [LARGE SCALE GENOMIC DNA]</scope>
    <source>
        <strain evidence="1 2">FCF326</strain>
    </source>
</reference>
<proteinExistence type="predicted"/>
<gene>
    <name evidence="1" type="ORF">ERS008491_02627</name>
</gene>
<evidence type="ECO:0000313" key="2">
    <source>
        <dbReference type="Proteomes" id="UP000045824"/>
    </source>
</evidence>
<sequence length="307" mass="34671">MTDNSHATEDSAVEVRVLKGKSGNNNFNIDLGKSHYVISDAGGTDTLTFKNTEIENLEYSSKDGRAYIRDKKTQNVVTFNDSGYAESKRNVDKAYEAFNSTYQNVDVMNATKTHSYIAIQSRNALFEFDKMYDFYQKGRVPAALLSESIDNVNSHFDEIINIANSQNDEKSSELYTKIKTAFSDYTSQLVKLDINHGTVIEKIVIDGKVYDVSELLVSKPLDNPFTNPNKVISDISDVADITDVRMLRDNISDYTEQEAEYLNDEIYSADTMIEYMAGFKDLGQELGTQRLPDYFDFNPMHSVVTAN</sequence>
<protein>
    <submittedName>
        <fullName evidence="1">Uncharacterized protein</fullName>
    </submittedName>
</protein>
<dbReference type="Proteomes" id="UP000045824">
    <property type="component" value="Unassembled WGS sequence"/>
</dbReference>
<dbReference type="EMBL" id="CPYI01000010">
    <property type="protein sequence ID" value="CNE92971.1"/>
    <property type="molecule type" value="Genomic_DNA"/>
</dbReference>
<dbReference type="RefSeq" id="WP_050119714.1">
    <property type="nucleotide sequence ID" value="NZ_CAWMAB010000010.1"/>
</dbReference>
<dbReference type="AlphaFoldDB" id="A0A0T9LGH5"/>
<accession>A0A0T9LGH5</accession>
<name>A0A0T9LGH5_YERKR</name>
<organism evidence="1 2">
    <name type="scientific">Yersinia kristensenii</name>
    <dbReference type="NCBI Taxonomy" id="28152"/>
    <lineage>
        <taxon>Bacteria</taxon>
        <taxon>Pseudomonadati</taxon>
        <taxon>Pseudomonadota</taxon>
        <taxon>Gammaproteobacteria</taxon>
        <taxon>Enterobacterales</taxon>
        <taxon>Yersiniaceae</taxon>
        <taxon>Yersinia</taxon>
    </lineage>
</organism>
<evidence type="ECO:0000313" key="1">
    <source>
        <dbReference type="EMBL" id="CNE92971.1"/>
    </source>
</evidence>